<comment type="cofactor">
    <cofactor evidence="3">
        <name>FMN</name>
        <dbReference type="ChEBI" id="CHEBI:58210"/>
    </cofactor>
    <text evidence="3">Binds 1 FMN per subunit.</text>
</comment>
<dbReference type="AlphaFoldDB" id="A0A401UA35"/>
<comment type="similarity">
    <text evidence="3 4">In the N-terminal section; belongs to the HFCD (homo-oligomeric flavin containing Cys decarboxylase) superfamily.</text>
</comment>
<dbReference type="UniPathway" id="UPA00241">
    <property type="reaction ID" value="UER00353"/>
</dbReference>
<keyword evidence="3 4" id="KW-0288">FMN</keyword>
<dbReference type="EC" id="4.1.1.36" evidence="3"/>
<keyword evidence="2 3" id="KW-0456">Lyase</keyword>
<dbReference type="PANTHER" id="PTHR14359:SF6">
    <property type="entry name" value="PHOSPHOPANTOTHENOYLCYSTEINE DECARBOXYLASE"/>
    <property type="match status" value="1"/>
</dbReference>
<keyword evidence="1 3" id="KW-0210">Decarboxylase</keyword>
<comment type="pathway">
    <text evidence="3 4">Cofactor biosynthesis; coenzyme A biosynthesis; CoA from (R)-pantothenate: step 2/5.</text>
</comment>
<dbReference type="GO" id="GO:0010181">
    <property type="term" value="F:FMN binding"/>
    <property type="evidence" value="ECO:0007669"/>
    <property type="project" value="UniProtKB-UniRule"/>
</dbReference>
<reference evidence="7 8" key="1">
    <citation type="submission" date="2018-11" db="EMBL/GenBank/DDBJ databases">
        <title>Chryseotalea sanarue gen. nov., sp., nov., a member of the family Cytophagaceae, isolated from a brackish lake in Hamamatsu Japan.</title>
        <authorList>
            <person name="Maejima Y."/>
            <person name="Iino T."/>
            <person name="Muraguchi Y."/>
            <person name="Fukuda K."/>
            <person name="Ohkuma M."/>
            <person name="Moriuchi R."/>
            <person name="Dohra H."/>
            <person name="Kimbara K."/>
            <person name="Shintani M."/>
        </authorList>
    </citation>
    <scope>NUCLEOTIDE SEQUENCE [LARGE SCALE GENOMIC DNA]</scope>
    <source>
        <strain evidence="7 8">Ys</strain>
    </source>
</reference>
<dbReference type="InterPro" id="IPR035929">
    <property type="entry name" value="CoaB-like_sf"/>
</dbReference>
<comment type="caution">
    <text evidence="7">The sequence shown here is derived from an EMBL/GenBank/DDBJ whole genome shotgun (WGS) entry which is preliminary data.</text>
</comment>
<keyword evidence="3" id="KW-0479">Metal-binding</keyword>
<evidence type="ECO:0000313" key="8">
    <source>
        <dbReference type="Proteomes" id="UP000288227"/>
    </source>
</evidence>
<name>A0A401UA35_9BACT</name>
<feature type="domain" description="DNA/pantothenate metabolism flavoprotein C-terminal" evidence="6">
    <location>
        <begin position="184"/>
        <end position="395"/>
    </location>
</feature>
<dbReference type="GO" id="GO:0004632">
    <property type="term" value="F:phosphopantothenate--cysteine ligase activity"/>
    <property type="evidence" value="ECO:0007669"/>
    <property type="project" value="UniProtKB-UniRule"/>
</dbReference>
<comment type="catalytic activity">
    <reaction evidence="3 4">
        <text>(R)-4'-phosphopantothenate + L-cysteine + CTP = N-[(R)-4-phosphopantothenoyl]-L-cysteine + CMP + diphosphate + H(+)</text>
        <dbReference type="Rhea" id="RHEA:19397"/>
        <dbReference type="ChEBI" id="CHEBI:10986"/>
        <dbReference type="ChEBI" id="CHEBI:15378"/>
        <dbReference type="ChEBI" id="CHEBI:33019"/>
        <dbReference type="ChEBI" id="CHEBI:35235"/>
        <dbReference type="ChEBI" id="CHEBI:37563"/>
        <dbReference type="ChEBI" id="CHEBI:59458"/>
        <dbReference type="ChEBI" id="CHEBI:60377"/>
        <dbReference type="EC" id="6.3.2.5"/>
    </reaction>
</comment>
<feature type="binding site" evidence="3">
    <location>
        <position position="337"/>
    </location>
    <ligand>
        <name>CTP</name>
        <dbReference type="ChEBI" id="CHEBI:37563"/>
    </ligand>
</feature>
<keyword evidence="3 4" id="KW-0285">Flavoprotein</keyword>
<dbReference type="GO" id="GO:0046872">
    <property type="term" value="F:metal ion binding"/>
    <property type="evidence" value="ECO:0007669"/>
    <property type="project" value="UniProtKB-KW"/>
</dbReference>
<dbReference type="Gene3D" id="3.40.50.10300">
    <property type="entry name" value="CoaB-like"/>
    <property type="match status" value="1"/>
</dbReference>
<dbReference type="InterPro" id="IPR036551">
    <property type="entry name" value="Flavin_trans-like"/>
</dbReference>
<sequence>MLQGKKILLGVSASIAAYKAAVLVRLLVKEGAEIKVIMTKSATDFITPLTLATLSKNPVLIDFEKDKTGEWNNHVALGLWADLMLIAPASANTMAKMANGLCDNLLLATYLSARCPVMIAPAMDLDMLVHGATKKNIATLSSFGNYFIESGYGELASGLVGNGRMAEPEEIVTRLKKHFSKGKLTGKKALVTAGPTYEAIDPVRFIGNHSSGKMGFAIAESLANEGAEVTLVSGPTHQQLTNSNIKLIAVTAAQEMYEACASIFAAQDITVLSAAVADYKPLVQADQKIKKKEGGLNIELTQTVDIASTLGKQKKNGQLLIGFALETEQEKSNALKKLESKNFDMIVLNSLNDKGAGFGHDTNKITIINRNQEEQNFELKDKKAVANDIVKAISHLIHA</sequence>
<keyword evidence="8" id="KW-1185">Reference proteome</keyword>
<feature type="domain" description="Flavoprotein" evidence="5">
    <location>
        <begin position="5"/>
        <end position="178"/>
    </location>
</feature>
<feature type="binding site" evidence="3">
    <location>
        <position position="288"/>
    </location>
    <ligand>
        <name>CTP</name>
        <dbReference type="ChEBI" id="CHEBI:37563"/>
    </ligand>
</feature>
<dbReference type="SUPFAM" id="SSF102645">
    <property type="entry name" value="CoaB-like"/>
    <property type="match status" value="1"/>
</dbReference>
<evidence type="ECO:0000259" key="5">
    <source>
        <dbReference type="Pfam" id="PF02441"/>
    </source>
</evidence>
<comment type="catalytic activity">
    <reaction evidence="3 4">
        <text>N-[(R)-4-phosphopantothenoyl]-L-cysteine + H(+) = (R)-4'-phosphopantetheine + CO2</text>
        <dbReference type="Rhea" id="RHEA:16793"/>
        <dbReference type="ChEBI" id="CHEBI:15378"/>
        <dbReference type="ChEBI" id="CHEBI:16526"/>
        <dbReference type="ChEBI" id="CHEBI:59458"/>
        <dbReference type="ChEBI" id="CHEBI:61723"/>
        <dbReference type="EC" id="4.1.1.36"/>
    </reaction>
</comment>
<dbReference type="GO" id="GO:0071513">
    <property type="term" value="C:phosphopantothenoylcysteine decarboxylase complex"/>
    <property type="evidence" value="ECO:0007669"/>
    <property type="project" value="TreeGrafter"/>
</dbReference>
<keyword evidence="3 4" id="KW-0436">Ligase</keyword>
<evidence type="ECO:0000259" key="6">
    <source>
        <dbReference type="Pfam" id="PF04127"/>
    </source>
</evidence>
<dbReference type="OrthoDB" id="9802554at2"/>
<evidence type="ECO:0000256" key="1">
    <source>
        <dbReference type="ARBA" id="ARBA00022793"/>
    </source>
</evidence>
<feature type="region of interest" description="Phosphopantothenate--cysteine ligase" evidence="3">
    <location>
        <begin position="189"/>
        <end position="399"/>
    </location>
</feature>
<keyword evidence="3" id="KW-0460">Magnesium</keyword>
<gene>
    <name evidence="3" type="primary">coaBC</name>
    <name evidence="7" type="ORF">SanaruYs_19690</name>
</gene>
<comment type="caution">
    <text evidence="3">Lacks conserved residue(s) required for the propagation of feature annotation.</text>
</comment>
<evidence type="ECO:0000256" key="2">
    <source>
        <dbReference type="ARBA" id="ARBA00023239"/>
    </source>
</evidence>
<dbReference type="EMBL" id="BHXQ01000003">
    <property type="protein sequence ID" value="GCC51740.1"/>
    <property type="molecule type" value="Genomic_DNA"/>
</dbReference>
<dbReference type="GO" id="GO:0015937">
    <property type="term" value="P:coenzyme A biosynthetic process"/>
    <property type="evidence" value="ECO:0007669"/>
    <property type="project" value="UniProtKB-UniRule"/>
</dbReference>
<comment type="pathway">
    <text evidence="3 4">Cofactor biosynthesis; coenzyme A biosynthesis; CoA from (R)-pantothenate: step 3/5.</text>
</comment>
<dbReference type="RefSeq" id="WP_127122390.1">
    <property type="nucleotide sequence ID" value="NZ_BHXQ01000003.1"/>
</dbReference>
<organism evidence="7 8">
    <name type="scientific">Chryseotalea sanaruensis</name>
    <dbReference type="NCBI Taxonomy" id="2482724"/>
    <lineage>
        <taxon>Bacteria</taxon>
        <taxon>Pseudomonadati</taxon>
        <taxon>Bacteroidota</taxon>
        <taxon>Cytophagia</taxon>
        <taxon>Cytophagales</taxon>
        <taxon>Chryseotaleaceae</taxon>
        <taxon>Chryseotalea</taxon>
    </lineage>
</organism>
<protein>
    <recommendedName>
        <fullName evidence="3">Coenzyme A biosynthesis bifunctional protein CoaBC</fullName>
    </recommendedName>
    <alternativeName>
        <fullName evidence="3">DNA/pantothenate metabolism flavoprotein</fullName>
    </alternativeName>
    <alternativeName>
        <fullName evidence="3">Phosphopantothenoylcysteine synthetase/decarboxylase</fullName>
        <shortName evidence="3">PPCS-PPCDC</shortName>
    </alternativeName>
    <domain>
        <recommendedName>
            <fullName evidence="3">Phosphopantothenoylcysteine decarboxylase</fullName>
            <shortName evidence="3">PPC decarboxylase</shortName>
            <shortName evidence="3">PPC-DC</shortName>
            <ecNumber evidence="3">4.1.1.36</ecNumber>
        </recommendedName>
        <alternativeName>
            <fullName evidence="3">CoaC</fullName>
        </alternativeName>
    </domain>
    <domain>
        <recommendedName>
            <fullName evidence="3">Phosphopantothenate--cysteine ligase</fullName>
            <ecNumber evidence="3">6.3.2.5</ecNumber>
        </recommendedName>
        <alternativeName>
            <fullName evidence="3">CoaB</fullName>
        </alternativeName>
        <alternativeName>
            <fullName evidence="3">Phosphopantothenoylcysteine synthetase</fullName>
            <shortName evidence="3">PPC synthetase</shortName>
            <shortName evidence="3">PPC-S</shortName>
        </alternativeName>
    </domain>
</protein>
<dbReference type="HAMAP" id="MF_02225">
    <property type="entry name" value="CoaBC"/>
    <property type="match status" value="1"/>
</dbReference>
<dbReference type="NCBIfam" id="TIGR00521">
    <property type="entry name" value="coaBC_dfp"/>
    <property type="match status" value="1"/>
</dbReference>
<keyword evidence="3" id="KW-0511">Multifunctional enzyme</keyword>
<dbReference type="Gene3D" id="3.40.50.1950">
    <property type="entry name" value="Flavin prenyltransferase-like"/>
    <property type="match status" value="1"/>
</dbReference>
<evidence type="ECO:0000256" key="4">
    <source>
        <dbReference type="RuleBase" id="RU364078"/>
    </source>
</evidence>
<dbReference type="Pfam" id="PF04127">
    <property type="entry name" value="DFP"/>
    <property type="match status" value="1"/>
</dbReference>
<dbReference type="GO" id="GO:0004633">
    <property type="term" value="F:phosphopantothenoylcysteine decarboxylase activity"/>
    <property type="evidence" value="ECO:0007669"/>
    <property type="project" value="UniProtKB-UniRule"/>
</dbReference>
<comment type="similarity">
    <text evidence="3 4">In the C-terminal section; belongs to the PPC synthetase family.</text>
</comment>
<dbReference type="Proteomes" id="UP000288227">
    <property type="component" value="Unassembled WGS sequence"/>
</dbReference>
<dbReference type="InterPro" id="IPR003382">
    <property type="entry name" value="Flavoprotein"/>
</dbReference>
<accession>A0A401UA35</accession>
<feature type="binding site" evidence="3">
    <location>
        <position position="341"/>
    </location>
    <ligand>
        <name>CTP</name>
        <dbReference type="ChEBI" id="CHEBI:37563"/>
    </ligand>
</feature>
<comment type="function">
    <text evidence="3">Catalyzes two sequential steps in the biosynthesis of coenzyme A. In the first step cysteine is conjugated to 4'-phosphopantothenate to form 4-phosphopantothenoylcysteine. In the second step the latter compound is decarboxylated to form 4'-phosphopantotheine.</text>
</comment>
<evidence type="ECO:0000313" key="7">
    <source>
        <dbReference type="EMBL" id="GCC51740.1"/>
    </source>
</evidence>
<dbReference type="EC" id="6.3.2.5" evidence="3"/>
<comment type="cofactor">
    <cofactor evidence="3">
        <name>Mg(2+)</name>
        <dbReference type="ChEBI" id="CHEBI:18420"/>
    </cofactor>
</comment>
<dbReference type="PANTHER" id="PTHR14359">
    <property type="entry name" value="HOMO-OLIGOMERIC FLAVIN CONTAINING CYS DECARBOXYLASE FAMILY"/>
    <property type="match status" value="1"/>
</dbReference>
<comment type="function">
    <text evidence="4">Catalyzes two steps in the biosynthesis of coenzyme A. In the first step cysteine is conjugated to 4'-phosphopantothenate to form 4-phosphopantothenoylcysteine, in the latter compound is decarboxylated to form 4'-phosphopantotheine.</text>
</comment>
<dbReference type="InterPro" id="IPR005252">
    <property type="entry name" value="CoaBC"/>
</dbReference>
<dbReference type="InterPro" id="IPR007085">
    <property type="entry name" value="DNA/pantothenate-metab_flavo_C"/>
</dbReference>
<feature type="binding site" evidence="3">
    <location>
        <position position="323"/>
    </location>
    <ligand>
        <name>CTP</name>
        <dbReference type="ChEBI" id="CHEBI:37563"/>
    </ligand>
</feature>
<dbReference type="GO" id="GO:0015941">
    <property type="term" value="P:pantothenate catabolic process"/>
    <property type="evidence" value="ECO:0007669"/>
    <property type="project" value="InterPro"/>
</dbReference>
<evidence type="ECO:0000256" key="3">
    <source>
        <dbReference type="HAMAP-Rule" id="MF_02225"/>
    </source>
</evidence>
<proteinExistence type="inferred from homology"/>
<feature type="binding site" evidence="3">
    <location>
        <position position="278"/>
    </location>
    <ligand>
        <name>CTP</name>
        <dbReference type="ChEBI" id="CHEBI:37563"/>
    </ligand>
</feature>
<dbReference type="Pfam" id="PF02441">
    <property type="entry name" value="Flavoprotein"/>
    <property type="match status" value="1"/>
</dbReference>
<dbReference type="SUPFAM" id="SSF52507">
    <property type="entry name" value="Homo-oligomeric flavin-containing Cys decarboxylases, HFCD"/>
    <property type="match status" value="1"/>
</dbReference>
<feature type="region of interest" description="Phosphopantothenoylcysteine decarboxylase" evidence="3">
    <location>
        <begin position="1"/>
        <end position="188"/>
    </location>
</feature>